<dbReference type="PRINTS" id="PR00207">
    <property type="entry name" value="FLAGELLIN"/>
</dbReference>
<dbReference type="Gene3D" id="3.30.70.2120">
    <property type="match status" value="1"/>
</dbReference>
<dbReference type="GO" id="GO:0005576">
    <property type="term" value="C:extracellular region"/>
    <property type="evidence" value="ECO:0007669"/>
    <property type="project" value="UniProtKB-SubCell"/>
</dbReference>
<dbReference type="EMBL" id="FOLB01000005">
    <property type="protein sequence ID" value="SFC32404.1"/>
    <property type="molecule type" value="Genomic_DNA"/>
</dbReference>
<proteinExistence type="inferred from homology"/>
<evidence type="ECO:0000259" key="5">
    <source>
        <dbReference type="Pfam" id="PF00669"/>
    </source>
</evidence>
<dbReference type="InterPro" id="IPR001029">
    <property type="entry name" value="Flagellin_N"/>
</dbReference>
<dbReference type="Pfam" id="PF00669">
    <property type="entry name" value="Flagellin_N"/>
    <property type="match status" value="1"/>
</dbReference>
<reference evidence="7 8" key="1">
    <citation type="submission" date="2016-10" db="EMBL/GenBank/DDBJ databases">
        <authorList>
            <person name="de Groot N.N."/>
        </authorList>
    </citation>
    <scope>NUCLEOTIDE SEQUENCE [LARGE SCALE GENOMIC DNA]</scope>
    <source>
        <strain evidence="7 8">CGMCC 1.7056</strain>
    </source>
</reference>
<name>A0A1I1I8B6_9ACTN</name>
<dbReference type="InterPro" id="IPR046358">
    <property type="entry name" value="Flagellin_C"/>
</dbReference>
<dbReference type="GO" id="GO:0009288">
    <property type="term" value="C:bacterial-type flagellum"/>
    <property type="evidence" value="ECO:0007669"/>
    <property type="project" value="UniProtKB-SubCell"/>
</dbReference>
<evidence type="ECO:0000313" key="8">
    <source>
        <dbReference type="Proteomes" id="UP000198832"/>
    </source>
</evidence>
<evidence type="ECO:0000259" key="6">
    <source>
        <dbReference type="Pfam" id="PF00700"/>
    </source>
</evidence>
<evidence type="ECO:0000256" key="2">
    <source>
        <dbReference type="ARBA" id="ARBA00020110"/>
    </source>
</evidence>
<dbReference type="Pfam" id="PF00700">
    <property type="entry name" value="Flagellin_C"/>
    <property type="match status" value="1"/>
</dbReference>
<protein>
    <recommendedName>
        <fullName evidence="2 4">Flagellin</fullName>
    </recommendedName>
</protein>
<keyword evidence="7" id="KW-0282">Flagellum</keyword>
<evidence type="ECO:0000256" key="3">
    <source>
        <dbReference type="ARBA" id="ARBA00023143"/>
    </source>
</evidence>
<feature type="domain" description="Flagellin C-terminal" evidence="6">
    <location>
        <begin position="286"/>
        <end position="371"/>
    </location>
</feature>
<dbReference type="RefSeq" id="WP_091122618.1">
    <property type="nucleotide sequence ID" value="NZ_FOLB01000005.1"/>
</dbReference>
<evidence type="ECO:0000256" key="1">
    <source>
        <dbReference type="ARBA" id="ARBA00005709"/>
    </source>
</evidence>
<dbReference type="InterPro" id="IPR001492">
    <property type="entry name" value="Flagellin"/>
</dbReference>
<dbReference type="InterPro" id="IPR042187">
    <property type="entry name" value="Flagellin_C_sub2"/>
</dbReference>
<comment type="subcellular location">
    <subcellularLocation>
        <location evidence="4">Secreted</location>
    </subcellularLocation>
    <subcellularLocation>
        <location evidence="4">Bacterial flagellum</location>
    </subcellularLocation>
</comment>
<comment type="similarity">
    <text evidence="1 4">Belongs to the bacterial flagellin family.</text>
</comment>
<evidence type="ECO:0000256" key="4">
    <source>
        <dbReference type="RuleBase" id="RU362073"/>
    </source>
</evidence>
<dbReference type="GO" id="GO:0005198">
    <property type="term" value="F:structural molecule activity"/>
    <property type="evidence" value="ECO:0007669"/>
    <property type="project" value="UniProtKB-UniRule"/>
</dbReference>
<gene>
    <name evidence="7" type="ORF">SAMN04487968_105179</name>
</gene>
<feature type="domain" description="Flagellin N-terminal" evidence="5">
    <location>
        <begin position="5"/>
        <end position="143"/>
    </location>
</feature>
<keyword evidence="7" id="KW-0969">Cilium</keyword>
<dbReference type="SUPFAM" id="SSF64518">
    <property type="entry name" value="Phase 1 flagellin"/>
    <property type="match status" value="1"/>
</dbReference>
<keyword evidence="3 4" id="KW-0975">Bacterial flagellum</keyword>
<comment type="function">
    <text evidence="4">Flagellin is the subunit protein which polymerizes to form the filaments of bacterial flagella.</text>
</comment>
<dbReference type="OrthoDB" id="9796789at2"/>
<dbReference type="PANTHER" id="PTHR42792">
    <property type="entry name" value="FLAGELLIN"/>
    <property type="match status" value="1"/>
</dbReference>
<keyword evidence="7" id="KW-0966">Cell projection</keyword>
<sequence length="372" mass="38062">MSLRINTNVDALTAYNNLNKTQQSQSTSNERLSSGLRINRAADDAAGLAISQGLTSQINGIGQAVRNAQDGINVVQTADGALSETHSILQRMRTLAVQSANDSNDTASRNDIQTEVNALSTELDKIADNTTFNNIKLLDGNFTSKKFQVGYAANDTLDVNISQGAKAASGVFAAGSFAGTAAAVVLTHGGVVTTTTATISNADTAAAAADKLNNDAAFKANYSASVDKNGALAITAKDGIATAFTATGGAGTGVTAAAGTGGGFKATDLLGGSVDLTSQVNAEAAIGKIDTAIQNVSTARATLGATQNQFQHHINNLTVTQQNLQASNSSIQDTDMAQEMSNFTRTQVLQNAGISMLAQANQSSQGILKLLG</sequence>
<keyword evidence="8" id="KW-1185">Reference proteome</keyword>
<accession>A0A1I1I8B6</accession>
<dbReference type="PANTHER" id="PTHR42792:SF2">
    <property type="entry name" value="FLAGELLIN"/>
    <property type="match status" value="1"/>
</dbReference>
<dbReference type="Proteomes" id="UP000198832">
    <property type="component" value="Unassembled WGS sequence"/>
</dbReference>
<keyword evidence="4" id="KW-0964">Secreted</keyword>
<dbReference type="Gene3D" id="6.10.10.10">
    <property type="entry name" value="Flagellar export chaperone, C-terminal domain"/>
    <property type="match status" value="1"/>
</dbReference>
<organism evidence="7 8">
    <name type="scientific">Nocardioides terrae</name>
    <dbReference type="NCBI Taxonomy" id="574651"/>
    <lineage>
        <taxon>Bacteria</taxon>
        <taxon>Bacillati</taxon>
        <taxon>Actinomycetota</taxon>
        <taxon>Actinomycetes</taxon>
        <taxon>Propionibacteriales</taxon>
        <taxon>Nocardioidaceae</taxon>
        <taxon>Nocardioides</taxon>
    </lineage>
</organism>
<dbReference type="STRING" id="574651.SAMN04487968_105179"/>
<evidence type="ECO:0000313" key="7">
    <source>
        <dbReference type="EMBL" id="SFC32404.1"/>
    </source>
</evidence>
<dbReference type="Gene3D" id="1.20.1330.10">
    <property type="entry name" value="f41 fragment of flagellin, N-terminal domain"/>
    <property type="match status" value="1"/>
</dbReference>
<dbReference type="AlphaFoldDB" id="A0A1I1I8B6"/>